<proteinExistence type="predicted"/>
<dbReference type="EMBL" id="BTSX01000004">
    <property type="protein sequence ID" value="GMS92103.1"/>
    <property type="molecule type" value="Genomic_DNA"/>
</dbReference>
<keyword evidence="2" id="KW-1185">Reference proteome</keyword>
<feature type="non-terminal residue" evidence="1">
    <location>
        <position position="1"/>
    </location>
</feature>
<dbReference type="Gene3D" id="3.90.1200.10">
    <property type="match status" value="1"/>
</dbReference>
<dbReference type="SUPFAM" id="SSF56112">
    <property type="entry name" value="Protein kinase-like (PK-like)"/>
    <property type="match status" value="1"/>
</dbReference>
<organism evidence="1 2">
    <name type="scientific">Pristionchus entomophagus</name>
    <dbReference type="NCBI Taxonomy" id="358040"/>
    <lineage>
        <taxon>Eukaryota</taxon>
        <taxon>Metazoa</taxon>
        <taxon>Ecdysozoa</taxon>
        <taxon>Nematoda</taxon>
        <taxon>Chromadorea</taxon>
        <taxon>Rhabditida</taxon>
        <taxon>Rhabditina</taxon>
        <taxon>Diplogasteromorpha</taxon>
        <taxon>Diplogasteroidea</taxon>
        <taxon>Neodiplogasteridae</taxon>
        <taxon>Pristionchus</taxon>
    </lineage>
</organism>
<sequence length="243" mass="27763">LVPKREVILELLRESGQQFSDDVSFSSARIGEGRGFASLIYKNHIKLPKYYGGRHCNGSEEGIVIIEDFTGRMIPNIEWLNGFSIELFPASDKAPVYHAMTIFNFRKLHSFADDIGKLTEEYPEFAENAPRTLIHCDPWRHNMVYDRRATGLGLLAMVDWQTFTIRNTLFDVSVLCAISLTAEVRRANEKELTHKLYRHCLKWCALLLSSMTVFLKEDDVPDGHSEDGPITARIRALLEDLDD</sequence>
<dbReference type="Proteomes" id="UP001432027">
    <property type="component" value="Unassembled WGS sequence"/>
</dbReference>
<accession>A0AAV5TA49</accession>
<dbReference type="Pfam" id="PF02958">
    <property type="entry name" value="EcKL"/>
    <property type="match status" value="1"/>
</dbReference>
<evidence type="ECO:0000313" key="1">
    <source>
        <dbReference type="EMBL" id="GMS92103.1"/>
    </source>
</evidence>
<reference evidence="1" key="1">
    <citation type="submission" date="2023-10" db="EMBL/GenBank/DDBJ databases">
        <title>Genome assembly of Pristionchus species.</title>
        <authorList>
            <person name="Yoshida K."/>
            <person name="Sommer R.J."/>
        </authorList>
    </citation>
    <scope>NUCLEOTIDE SEQUENCE</scope>
    <source>
        <strain evidence="1">RS0144</strain>
    </source>
</reference>
<evidence type="ECO:0008006" key="3">
    <source>
        <dbReference type="Google" id="ProtNLM"/>
    </source>
</evidence>
<dbReference type="InterPro" id="IPR004119">
    <property type="entry name" value="EcKL"/>
</dbReference>
<dbReference type="PANTHER" id="PTHR23020:SF20">
    <property type="entry name" value="CHK KINASE-LIKE DOMAIN-CONTAINING PROTEIN"/>
    <property type="match status" value="1"/>
</dbReference>
<comment type="caution">
    <text evidence="1">The sequence shown here is derived from an EMBL/GenBank/DDBJ whole genome shotgun (WGS) entry which is preliminary data.</text>
</comment>
<gene>
    <name evidence="1" type="ORF">PENTCL1PPCAC_14278</name>
</gene>
<dbReference type="AlphaFoldDB" id="A0AAV5TA49"/>
<dbReference type="PANTHER" id="PTHR23020">
    <property type="entry name" value="UNCHARACTERIZED NUCLEAR HORMONE RECEPTOR-RELATED"/>
    <property type="match status" value="1"/>
</dbReference>
<dbReference type="InterPro" id="IPR011009">
    <property type="entry name" value="Kinase-like_dom_sf"/>
</dbReference>
<name>A0AAV5TA49_9BILA</name>
<feature type="non-terminal residue" evidence="1">
    <location>
        <position position="243"/>
    </location>
</feature>
<protein>
    <recommendedName>
        <fullName evidence="3">Phosphotransferase</fullName>
    </recommendedName>
</protein>
<dbReference type="InterPro" id="IPR052961">
    <property type="entry name" value="Oxido-Kinase-like_Enzymes"/>
</dbReference>
<evidence type="ECO:0000313" key="2">
    <source>
        <dbReference type="Proteomes" id="UP001432027"/>
    </source>
</evidence>